<dbReference type="AlphaFoldDB" id="A0A9P4S727"/>
<proteinExistence type="predicted"/>
<feature type="domain" description="Amidase" evidence="1">
    <location>
        <begin position="163"/>
        <end position="301"/>
    </location>
</feature>
<dbReference type="EMBL" id="MU006100">
    <property type="protein sequence ID" value="KAF2837175.1"/>
    <property type="molecule type" value="Genomic_DNA"/>
</dbReference>
<evidence type="ECO:0000259" key="1">
    <source>
        <dbReference type="Pfam" id="PF01425"/>
    </source>
</evidence>
<comment type="caution">
    <text evidence="2">The sequence shown here is derived from an EMBL/GenBank/DDBJ whole genome shotgun (WGS) entry which is preliminary data.</text>
</comment>
<dbReference type="InterPro" id="IPR036928">
    <property type="entry name" value="AS_sf"/>
</dbReference>
<reference evidence="2" key="1">
    <citation type="journal article" date="2020" name="Stud. Mycol.">
        <title>101 Dothideomycetes genomes: a test case for predicting lifestyles and emergence of pathogens.</title>
        <authorList>
            <person name="Haridas S."/>
            <person name="Albert R."/>
            <person name="Binder M."/>
            <person name="Bloem J."/>
            <person name="Labutti K."/>
            <person name="Salamov A."/>
            <person name="Andreopoulos B."/>
            <person name="Baker S."/>
            <person name="Barry K."/>
            <person name="Bills G."/>
            <person name="Bluhm B."/>
            <person name="Cannon C."/>
            <person name="Castanera R."/>
            <person name="Culley D."/>
            <person name="Daum C."/>
            <person name="Ezra D."/>
            <person name="Gonzalez J."/>
            <person name="Henrissat B."/>
            <person name="Kuo A."/>
            <person name="Liang C."/>
            <person name="Lipzen A."/>
            <person name="Lutzoni F."/>
            <person name="Magnuson J."/>
            <person name="Mondo S."/>
            <person name="Nolan M."/>
            <person name="Ohm R."/>
            <person name="Pangilinan J."/>
            <person name="Park H.-J."/>
            <person name="Ramirez L."/>
            <person name="Alfaro M."/>
            <person name="Sun H."/>
            <person name="Tritt A."/>
            <person name="Yoshinaga Y."/>
            <person name="Zwiers L.-H."/>
            <person name="Turgeon B."/>
            <person name="Goodwin S."/>
            <person name="Spatafora J."/>
            <person name="Crous P."/>
            <person name="Grigoriev I."/>
        </authorList>
    </citation>
    <scope>NUCLEOTIDE SEQUENCE</scope>
    <source>
        <strain evidence="2">CBS 101060</strain>
    </source>
</reference>
<dbReference type="Gene3D" id="3.90.1300.10">
    <property type="entry name" value="Amidase signature (AS) domain"/>
    <property type="match status" value="1"/>
</dbReference>
<dbReference type="SUPFAM" id="SSF75304">
    <property type="entry name" value="Amidase signature (AS) enzymes"/>
    <property type="match status" value="1"/>
</dbReference>
<dbReference type="InterPro" id="IPR023631">
    <property type="entry name" value="Amidase_dom"/>
</dbReference>
<evidence type="ECO:0000313" key="3">
    <source>
        <dbReference type="Proteomes" id="UP000799429"/>
    </source>
</evidence>
<dbReference type="PANTHER" id="PTHR46310">
    <property type="entry name" value="AMIDASE 1"/>
    <property type="match status" value="1"/>
</dbReference>
<dbReference type="Pfam" id="PF01425">
    <property type="entry name" value="Amidase"/>
    <property type="match status" value="1"/>
</dbReference>
<dbReference type="Proteomes" id="UP000799429">
    <property type="component" value="Unassembled WGS sequence"/>
</dbReference>
<organism evidence="2 3">
    <name type="scientific">Patellaria atrata CBS 101060</name>
    <dbReference type="NCBI Taxonomy" id="1346257"/>
    <lineage>
        <taxon>Eukaryota</taxon>
        <taxon>Fungi</taxon>
        <taxon>Dikarya</taxon>
        <taxon>Ascomycota</taxon>
        <taxon>Pezizomycotina</taxon>
        <taxon>Dothideomycetes</taxon>
        <taxon>Dothideomycetes incertae sedis</taxon>
        <taxon>Patellariales</taxon>
        <taxon>Patellariaceae</taxon>
        <taxon>Patellaria</taxon>
    </lineage>
</organism>
<protein>
    <submittedName>
        <fullName evidence="2">Amidase signature enzyme</fullName>
    </submittedName>
</protein>
<name>A0A9P4S727_9PEZI</name>
<sequence length="479" mass="53558">MDTLQPTRNLSELVLGDVSVDDDGKIAVGSIEYFLLPCKENFLSFLASGPTLALVYPTKPDCRFRTEVLDKDDVFQSQFFRNVIFYSRDENNCKLEHDTIQELKTWGTKTWTFLGSEIHVPPGPYIAVRGRTWQPWRVLDKAQVGINGRVIVPSRCYFTPSRSRPLDGARISIKDSIDIAEHKNSLCNRSWEDVYPPASKHAACIQALVDVGAILVSNTKLQAMIRREEPSEAVEFTAPFNPRADGYQVPSGSSHGRAAGIGSYDCGRKPAQYNECFSIRPTNGIISVEGFVSQFPEFDVPAPVKILYPLDFLPTPNGAQSQLIEKFIKGLEEGLGAGGYLYYYYSYANTEEFRTLHYEKHGVPAFARSGTYRHWLLNRVFETSNENCTTIMIFSIEMGLPNYRFNKLNMSPMVKAPELTAPLGATPYNSNVTKREKPLPIAASILGAPRTDLILADLVEKGMKAGGFLLKLKTGRFLH</sequence>
<gene>
    <name evidence="2" type="ORF">M501DRAFT_1006710</name>
</gene>
<keyword evidence="3" id="KW-1185">Reference proteome</keyword>
<accession>A0A9P4S727</accession>
<dbReference type="OrthoDB" id="5423360at2759"/>
<evidence type="ECO:0000313" key="2">
    <source>
        <dbReference type="EMBL" id="KAF2837175.1"/>
    </source>
</evidence>
<dbReference type="PANTHER" id="PTHR46310:SF7">
    <property type="entry name" value="AMIDASE 1"/>
    <property type="match status" value="1"/>
</dbReference>